<dbReference type="InterPro" id="IPR036412">
    <property type="entry name" value="HAD-like_sf"/>
</dbReference>
<gene>
    <name evidence="1" type="ORF">AXF14_03335</name>
</gene>
<dbReference type="PANTHER" id="PTHR10000">
    <property type="entry name" value="PHOSPHOSERINE PHOSPHATASE"/>
    <property type="match status" value="1"/>
</dbReference>
<dbReference type="InterPro" id="IPR006379">
    <property type="entry name" value="HAD-SF_hydro_IIB"/>
</dbReference>
<dbReference type="Gene3D" id="3.40.50.1000">
    <property type="entry name" value="HAD superfamily/HAD-like"/>
    <property type="match status" value="1"/>
</dbReference>
<dbReference type="EMBL" id="CP014228">
    <property type="protein sequence ID" value="AMD86809.1"/>
    <property type="molecule type" value="Genomic_DNA"/>
</dbReference>
<dbReference type="PANTHER" id="PTHR10000:SF8">
    <property type="entry name" value="HAD SUPERFAMILY HYDROLASE-LIKE, TYPE 3"/>
    <property type="match status" value="1"/>
</dbReference>
<dbReference type="GO" id="GO:0000287">
    <property type="term" value="F:magnesium ion binding"/>
    <property type="evidence" value="ECO:0007669"/>
    <property type="project" value="TreeGrafter"/>
</dbReference>
<dbReference type="Proteomes" id="UP000065220">
    <property type="component" value="Chromosome"/>
</dbReference>
<dbReference type="Gene3D" id="3.30.1240.10">
    <property type="match status" value="1"/>
</dbReference>
<accession>A0A120KME3</accession>
<reference evidence="2" key="1">
    <citation type="submission" date="2016-02" db="EMBL/GenBank/DDBJ databases">
        <authorList>
            <person name="Holder M.E."/>
            <person name="Ajami N.J."/>
            <person name="Petrosino J.F."/>
        </authorList>
    </citation>
    <scope>NUCLEOTIDE SEQUENCE [LARGE SCALE GENOMIC DNA]</scope>
    <source>
        <strain evidence="2">CCUG 36733</strain>
    </source>
</reference>
<dbReference type="AlphaFoldDB" id="A0A120KME3"/>
<dbReference type="GO" id="GO:0016791">
    <property type="term" value="F:phosphatase activity"/>
    <property type="evidence" value="ECO:0007669"/>
    <property type="project" value="TreeGrafter"/>
</dbReference>
<dbReference type="SUPFAM" id="SSF56784">
    <property type="entry name" value="HAD-like"/>
    <property type="match status" value="1"/>
</dbReference>
<proteinExistence type="predicted"/>
<dbReference type="GO" id="GO:0005829">
    <property type="term" value="C:cytosol"/>
    <property type="evidence" value="ECO:0007669"/>
    <property type="project" value="TreeGrafter"/>
</dbReference>
<protein>
    <submittedName>
        <fullName evidence="1">Haloacid dehalogenase</fullName>
    </submittedName>
</protein>
<keyword evidence="2" id="KW-1185">Reference proteome</keyword>
<evidence type="ECO:0000313" key="2">
    <source>
        <dbReference type="Proteomes" id="UP000065220"/>
    </source>
</evidence>
<evidence type="ECO:0000313" key="1">
    <source>
        <dbReference type="EMBL" id="AMD86809.1"/>
    </source>
</evidence>
<dbReference type="OrthoDB" id="9806027at2"/>
<organism evidence="1 2">
    <name type="scientific">Actinomyces radicidentis</name>
    <dbReference type="NCBI Taxonomy" id="111015"/>
    <lineage>
        <taxon>Bacteria</taxon>
        <taxon>Bacillati</taxon>
        <taxon>Actinomycetota</taxon>
        <taxon>Actinomycetes</taxon>
        <taxon>Actinomycetales</taxon>
        <taxon>Actinomycetaceae</taxon>
        <taxon>Actinomyces</taxon>
    </lineage>
</organism>
<dbReference type="InterPro" id="IPR023214">
    <property type="entry name" value="HAD_sf"/>
</dbReference>
<dbReference type="KEGG" id="ard:AXF14_03335"/>
<dbReference type="Pfam" id="PF08282">
    <property type="entry name" value="Hydrolase_3"/>
    <property type="match status" value="1"/>
</dbReference>
<name>A0A120KME3_ACTRD</name>
<dbReference type="RefSeq" id="WP_067940833.1">
    <property type="nucleotide sequence ID" value="NZ_CP014228.1"/>
</dbReference>
<sequence length="279" mass="30360">MTAILATDLDGTILFDRRVSEQDLDAMRRWREAGNLLAIDSGKSVFATRDTLVPAGVDFDYAITFTGAVLTDGDYRVLADRHLPEGLARDIVESLQGHDGLTVFATTIETDYVVSDTYNEVSPILQVFETLEITDMPGHRFIGVPMRVRDDDVRDAIVADVTARWGDQVEIIRNQEFLDIVPTGCTKGSGLLDLVARLTAEDGPCAGETIETWTIGDSWNDIPMHEVSDHAVALPWSPDDVVDACERTVGSIAELIDAVLDGATATPAPARTTPTTENL</sequence>
<dbReference type="STRING" id="111015.AXF14_03335"/>
<dbReference type="NCBIfam" id="TIGR01484">
    <property type="entry name" value="HAD-SF-IIB"/>
    <property type="match status" value="1"/>
</dbReference>